<organism evidence="1 2">
    <name type="scientific">Psilocybe cubensis</name>
    <name type="common">Psychedelic mushroom</name>
    <name type="synonym">Stropharia cubensis</name>
    <dbReference type="NCBI Taxonomy" id="181762"/>
    <lineage>
        <taxon>Eukaryota</taxon>
        <taxon>Fungi</taxon>
        <taxon>Dikarya</taxon>
        <taxon>Basidiomycota</taxon>
        <taxon>Agaricomycotina</taxon>
        <taxon>Agaricomycetes</taxon>
        <taxon>Agaricomycetidae</taxon>
        <taxon>Agaricales</taxon>
        <taxon>Agaricineae</taxon>
        <taxon>Strophariaceae</taxon>
        <taxon>Psilocybe</taxon>
    </lineage>
</organism>
<sequence>MVSKSNSNRSSKKFIPAVLALIVVSSWFLSPNTPHTPDIPGSLLSGVDFLDYSHLSSHCETISAIGISEYTARQIALAETLYALNASAYIAEPGANTHFYGNFSNSQWYLSERPLLLIISPEISESMDGQKILPRVTVLTPKFESARARMLPVPSPNGTVHYVEWAEEENPYAVVLSALPMSTAGSSKSRTIFVDNSIRKFIVDGLLRASEPQRNSTVPAVEVLSAPLDITQMRERKSEAELQILKGKGHTFSTYLFEVSHATLLAIREVHKNLYPGIRESQARSMMATALGAAGLKDGGCLTLFGENAALPHGSGTDRTLSKSDFALFDCTASLHGYYSDVTRTVALASAGISSEQLNIWRMVQSAQSIALAVAFDGTVTSTVDAAARAILELGGYRQYFTHRLGHGIGLEVHEPPYLRGGSNDIIRTGHTFSDEPGIYIEGKVGVRLEDCFYINEHGFGVYLTEGVGGQSKDPWNP</sequence>
<protein>
    <submittedName>
        <fullName evidence="1">Peptidase C18A7.01</fullName>
    </submittedName>
</protein>
<dbReference type="EMBL" id="JAFIQS020000003">
    <property type="protein sequence ID" value="KAH9484151.1"/>
    <property type="molecule type" value="Genomic_DNA"/>
</dbReference>
<comment type="caution">
    <text evidence="1">The sequence shown here is derived from an EMBL/GenBank/DDBJ whole genome shotgun (WGS) entry which is preliminary data.</text>
</comment>
<proteinExistence type="predicted"/>
<accession>A0ACB8H9H0</accession>
<reference evidence="1" key="1">
    <citation type="submission" date="2021-10" db="EMBL/GenBank/DDBJ databases">
        <title>Psilocybe cubensis genome.</title>
        <authorList>
            <person name="Mckernan K.J."/>
            <person name="Crawford S."/>
            <person name="Trippe A."/>
            <person name="Kane L.T."/>
            <person name="Mclaughlin S."/>
        </authorList>
    </citation>
    <scope>NUCLEOTIDE SEQUENCE</scope>
    <source>
        <strain evidence="1">MGC-MH-2018</strain>
    </source>
</reference>
<evidence type="ECO:0000313" key="1">
    <source>
        <dbReference type="EMBL" id="KAH9484151.1"/>
    </source>
</evidence>
<name>A0ACB8H9H0_PSICU</name>
<keyword evidence="2" id="KW-1185">Reference proteome</keyword>
<dbReference type="Proteomes" id="UP000664032">
    <property type="component" value="Unassembled WGS sequence"/>
</dbReference>
<evidence type="ECO:0000313" key="2">
    <source>
        <dbReference type="Proteomes" id="UP000664032"/>
    </source>
</evidence>
<gene>
    <name evidence="1" type="ORF">JR316_0003631</name>
</gene>